<comment type="caution">
    <text evidence="2">The sequence shown here is derived from an EMBL/GenBank/DDBJ whole genome shotgun (WGS) entry which is preliminary data.</text>
</comment>
<proteinExistence type="predicted"/>
<name>A0AA40KPQ6_9HYME</name>
<accession>A0AA40KPQ6</accession>
<dbReference type="Proteomes" id="UP001177670">
    <property type="component" value="Unassembled WGS sequence"/>
</dbReference>
<sequence>MFVTKYIKLRHFFFFLNTRARSIELQISATWQTTVAELAKEGRGTMEFQARPSIKSETATEGQMSPGGREKREKRLRSPAVCVQRGPSGIRIPWNVMQPGEVNPFSAPPSESR</sequence>
<organism evidence="2 3">
    <name type="scientific">Melipona bicolor</name>
    <dbReference type="NCBI Taxonomy" id="60889"/>
    <lineage>
        <taxon>Eukaryota</taxon>
        <taxon>Metazoa</taxon>
        <taxon>Ecdysozoa</taxon>
        <taxon>Arthropoda</taxon>
        <taxon>Hexapoda</taxon>
        <taxon>Insecta</taxon>
        <taxon>Pterygota</taxon>
        <taxon>Neoptera</taxon>
        <taxon>Endopterygota</taxon>
        <taxon>Hymenoptera</taxon>
        <taxon>Apocrita</taxon>
        <taxon>Aculeata</taxon>
        <taxon>Apoidea</taxon>
        <taxon>Anthophila</taxon>
        <taxon>Apidae</taxon>
        <taxon>Melipona</taxon>
    </lineage>
</organism>
<protein>
    <submittedName>
        <fullName evidence="2">Uncharacterized protein</fullName>
    </submittedName>
</protein>
<feature type="region of interest" description="Disordered" evidence="1">
    <location>
        <begin position="42"/>
        <end position="82"/>
    </location>
</feature>
<dbReference type="EMBL" id="JAHYIQ010000011">
    <property type="protein sequence ID" value="KAK1128141.1"/>
    <property type="molecule type" value="Genomic_DNA"/>
</dbReference>
<dbReference type="AlphaFoldDB" id="A0AA40KPQ6"/>
<evidence type="ECO:0000313" key="3">
    <source>
        <dbReference type="Proteomes" id="UP001177670"/>
    </source>
</evidence>
<evidence type="ECO:0000313" key="2">
    <source>
        <dbReference type="EMBL" id="KAK1128141.1"/>
    </source>
</evidence>
<evidence type="ECO:0000256" key="1">
    <source>
        <dbReference type="SAM" id="MobiDB-lite"/>
    </source>
</evidence>
<keyword evidence="3" id="KW-1185">Reference proteome</keyword>
<gene>
    <name evidence="2" type="ORF">K0M31_003626</name>
</gene>
<reference evidence="2" key="1">
    <citation type="submission" date="2021-10" db="EMBL/GenBank/DDBJ databases">
        <title>Melipona bicolor Genome sequencing and assembly.</title>
        <authorList>
            <person name="Araujo N.S."/>
            <person name="Arias M.C."/>
        </authorList>
    </citation>
    <scope>NUCLEOTIDE SEQUENCE</scope>
    <source>
        <strain evidence="2">USP_2M_L1-L4_2017</strain>
        <tissue evidence="2">Whole body</tissue>
    </source>
</reference>
<feature type="region of interest" description="Disordered" evidence="1">
    <location>
        <begin position="94"/>
        <end position="113"/>
    </location>
</feature>